<protein>
    <submittedName>
        <fullName evidence="2">MarR family transcriptional regulator</fullName>
    </submittedName>
</protein>
<dbReference type="EMBL" id="QGLT01000002">
    <property type="protein sequence ID" value="PXZ00768.1"/>
    <property type="molecule type" value="Genomic_DNA"/>
</dbReference>
<evidence type="ECO:0000259" key="1">
    <source>
        <dbReference type="PROSITE" id="PS50995"/>
    </source>
</evidence>
<dbReference type="GO" id="GO:0006950">
    <property type="term" value="P:response to stress"/>
    <property type="evidence" value="ECO:0007669"/>
    <property type="project" value="TreeGrafter"/>
</dbReference>
<dbReference type="InterPro" id="IPR036390">
    <property type="entry name" value="WH_DNA-bd_sf"/>
</dbReference>
<dbReference type="Gene3D" id="1.10.10.10">
    <property type="entry name" value="Winged helix-like DNA-binding domain superfamily/Winged helix DNA-binding domain"/>
    <property type="match status" value="1"/>
</dbReference>
<dbReference type="InterPro" id="IPR039422">
    <property type="entry name" value="MarR/SlyA-like"/>
</dbReference>
<gene>
    <name evidence="2" type="ORF">DK869_05070</name>
</gene>
<proteinExistence type="predicted"/>
<evidence type="ECO:0000313" key="3">
    <source>
        <dbReference type="Proteomes" id="UP000247565"/>
    </source>
</evidence>
<keyword evidence="3" id="KW-1185">Reference proteome</keyword>
<dbReference type="PANTHER" id="PTHR33164">
    <property type="entry name" value="TRANSCRIPTIONAL REGULATOR, MARR FAMILY"/>
    <property type="match status" value="1"/>
</dbReference>
<evidence type="ECO:0000313" key="2">
    <source>
        <dbReference type="EMBL" id="PXZ00768.1"/>
    </source>
</evidence>
<dbReference type="InterPro" id="IPR000835">
    <property type="entry name" value="HTH_MarR-typ"/>
</dbReference>
<organism evidence="2 3">
    <name type="scientific">Commensalibacter melissae</name>
    <dbReference type="NCBI Taxonomy" id="2070537"/>
    <lineage>
        <taxon>Bacteria</taxon>
        <taxon>Pseudomonadati</taxon>
        <taxon>Pseudomonadota</taxon>
        <taxon>Alphaproteobacteria</taxon>
        <taxon>Acetobacterales</taxon>
        <taxon>Acetobacteraceae</taxon>
    </lineage>
</organism>
<dbReference type="SUPFAM" id="SSF46785">
    <property type="entry name" value="Winged helix' DNA-binding domain"/>
    <property type="match status" value="1"/>
</dbReference>
<dbReference type="PROSITE" id="PS50995">
    <property type="entry name" value="HTH_MARR_2"/>
    <property type="match status" value="1"/>
</dbReference>
<dbReference type="Pfam" id="PF12802">
    <property type="entry name" value="MarR_2"/>
    <property type="match status" value="1"/>
</dbReference>
<dbReference type="Proteomes" id="UP000247565">
    <property type="component" value="Unassembled WGS sequence"/>
</dbReference>
<accession>A0A318MXC0</accession>
<dbReference type="GO" id="GO:0003700">
    <property type="term" value="F:DNA-binding transcription factor activity"/>
    <property type="evidence" value="ECO:0007669"/>
    <property type="project" value="InterPro"/>
</dbReference>
<dbReference type="InterPro" id="IPR036388">
    <property type="entry name" value="WH-like_DNA-bd_sf"/>
</dbReference>
<feature type="domain" description="HTH marR-type" evidence="1">
    <location>
        <begin position="64"/>
        <end position="194"/>
    </location>
</feature>
<dbReference type="AlphaFoldDB" id="A0A318MXC0"/>
<comment type="caution">
    <text evidence="2">The sequence shown here is derived from an EMBL/GenBank/DDBJ whole genome shotgun (WGS) entry which is preliminary data.</text>
</comment>
<sequence>MFIIVISLPQTYSILFKKKIDYYCLTVFNLYKVFYLSHSINFDLPLYKAGEELLFLHEDKIRFMQDIFFFIHHEAMSIVEPILDEYRIGLAHFRLMQFICHYPGISVGELCSMLGITKQSLNRVLRETLEQDFVYFQQTPTDRRKKVLFLTKKGKKLEEELFSLQRKQFVRAFREVSNNTYIEGFQRILYGMISKKSKKMLENLTIRKIKDKNNVGK</sequence>
<dbReference type="PANTHER" id="PTHR33164:SF44">
    <property type="entry name" value="TRANSCRIPTIONAL REGULATORY PROTEIN"/>
    <property type="match status" value="1"/>
</dbReference>
<reference evidence="2 3" key="1">
    <citation type="submission" date="2018-05" db="EMBL/GenBank/DDBJ databases">
        <title>Reference genomes for bee gut microbiota database.</title>
        <authorList>
            <person name="Ellegaard K.M."/>
        </authorList>
    </citation>
    <scope>NUCLEOTIDE SEQUENCE [LARGE SCALE GENOMIC DNA]</scope>
    <source>
        <strain evidence="2 3">ESL0284</strain>
    </source>
</reference>
<dbReference type="SMART" id="SM00347">
    <property type="entry name" value="HTH_MARR"/>
    <property type="match status" value="1"/>
</dbReference>
<name>A0A318MXC0_9PROT</name>